<accession>T1ALE3</accession>
<dbReference type="GO" id="GO:0042602">
    <property type="term" value="F:riboflavin reductase (NADPH) activity"/>
    <property type="evidence" value="ECO:0007669"/>
    <property type="project" value="TreeGrafter"/>
</dbReference>
<proteinExistence type="predicted"/>
<dbReference type="PANTHER" id="PTHR30466:SF1">
    <property type="entry name" value="FMN REDUCTASE (NADH) RUTF"/>
    <property type="match status" value="1"/>
</dbReference>
<dbReference type="InterPro" id="IPR012349">
    <property type="entry name" value="Split_barrel_FMN-bd"/>
</dbReference>
<comment type="caution">
    <text evidence="3">The sequence shown here is derived from an EMBL/GenBank/DDBJ whole genome shotgun (WGS) entry which is preliminary data.</text>
</comment>
<dbReference type="InterPro" id="IPR050268">
    <property type="entry name" value="NADH-dep_flavin_reductase"/>
</dbReference>
<dbReference type="Pfam" id="PF01613">
    <property type="entry name" value="Flavin_Reduct"/>
    <property type="match status" value="1"/>
</dbReference>
<organism evidence="3">
    <name type="scientific">mine drainage metagenome</name>
    <dbReference type="NCBI Taxonomy" id="410659"/>
    <lineage>
        <taxon>unclassified sequences</taxon>
        <taxon>metagenomes</taxon>
        <taxon>ecological metagenomes</taxon>
    </lineage>
</organism>
<dbReference type="Gene3D" id="2.30.110.10">
    <property type="entry name" value="Electron Transport, Fmn-binding Protein, Chain A"/>
    <property type="match status" value="1"/>
</dbReference>
<evidence type="ECO:0000256" key="1">
    <source>
        <dbReference type="ARBA" id="ARBA00023002"/>
    </source>
</evidence>
<dbReference type="AlphaFoldDB" id="T1ALE3"/>
<sequence length="63" mass="6606">MSAELNSPARRLRDALGAFATGVTIVTTRDSQGRDVGLTANSFNSVSLDPPMVLWSLAKNAAS</sequence>
<keyword evidence="1" id="KW-0560">Oxidoreductase</keyword>
<dbReference type="EMBL" id="AUZZ01002168">
    <property type="protein sequence ID" value="EQD61426.1"/>
    <property type="molecule type" value="Genomic_DNA"/>
</dbReference>
<feature type="non-terminal residue" evidence="3">
    <location>
        <position position="63"/>
    </location>
</feature>
<gene>
    <name evidence="3" type="ORF">B2A_03235</name>
</gene>
<name>T1ALE3_9ZZZZ</name>
<dbReference type="GO" id="GO:0010181">
    <property type="term" value="F:FMN binding"/>
    <property type="evidence" value="ECO:0007669"/>
    <property type="project" value="InterPro"/>
</dbReference>
<evidence type="ECO:0000313" key="3">
    <source>
        <dbReference type="EMBL" id="EQD61426.1"/>
    </source>
</evidence>
<dbReference type="InterPro" id="IPR002563">
    <property type="entry name" value="Flavin_Rdtase-like_dom"/>
</dbReference>
<dbReference type="PANTHER" id="PTHR30466">
    <property type="entry name" value="FLAVIN REDUCTASE"/>
    <property type="match status" value="1"/>
</dbReference>
<evidence type="ECO:0000259" key="2">
    <source>
        <dbReference type="Pfam" id="PF01613"/>
    </source>
</evidence>
<protein>
    <submittedName>
        <fullName evidence="3">Flavin reductase-like, FMN-binding domain protein</fullName>
    </submittedName>
</protein>
<feature type="domain" description="Flavin reductase like" evidence="2">
    <location>
        <begin position="17"/>
        <end position="62"/>
    </location>
</feature>
<reference evidence="3" key="2">
    <citation type="journal article" date="2014" name="ISME J.">
        <title>Microbial stratification in low pH oxic and suboxic macroscopic growths along an acid mine drainage.</title>
        <authorList>
            <person name="Mendez-Garcia C."/>
            <person name="Mesa V."/>
            <person name="Sprenger R.R."/>
            <person name="Richter M."/>
            <person name="Diez M.S."/>
            <person name="Solano J."/>
            <person name="Bargiela R."/>
            <person name="Golyshina O.V."/>
            <person name="Manteca A."/>
            <person name="Ramos J.L."/>
            <person name="Gallego J.R."/>
            <person name="Llorente I."/>
            <person name="Martins Dos Santos V.A."/>
            <person name="Jensen O.N."/>
            <person name="Pelaez A.I."/>
            <person name="Sanchez J."/>
            <person name="Ferrer M."/>
        </authorList>
    </citation>
    <scope>NUCLEOTIDE SEQUENCE</scope>
</reference>
<reference evidence="3" key="1">
    <citation type="submission" date="2013-08" db="EMBL/GenBank/DDBJ databases">
        <authorList>
            <person name="Mendez C."/>
            <person name="Richter M."/>
            <person name="Ferrer M."/>
            <person name="Sanchez J."/>
        </authorList>
    </citation>
    <scope>NUCLEOTIDE SEQUENCE</scope>
</reference>
<dbReference type="SUPFAM" id="SSF50475">
    <property type="entry name" value="FMN-binding split barrel"/>
    <property type="match status" value="1"/>
</dbReference>